<keyword evidence="2" id="KW-1185">Reference proteome</keyword>
<reference evidence="1" key="1">
    <citation type="submission" date="2021-12" db="EMBL/GenBank/DDBJ databases">
        <title>Convergent genome expansion in fungi linked to evolution of root-endophyte symbiosis.</title>
        <authorList>
            <consortium name="DOE Joint Genome Institute"/>
            <person name="Ke Y.-H."/>
            <person name="Bonito G."/>
            <person name="Liao H.-L."/>
            <person name="Looney B."/>
            <person name="Rojas-Flechas A."/>
            <person name="Nash J."/>
            <person name="Hameed K."/>
            <person name="Schadt C."/>
            <person name="Martin F."/>
            <person name="Crous P.W."/>
            <person name="Miettinen O."/>
            <person name="Magnuson J.K."/>
            <person name="Labbe J."/>
            <person name="Jacobson D."/>
            <person name="Doktycz M.J."/>
            <person name="Veneault-Fourrey C."/>
            <person name="Kuo A."/>
            <person name="Mondo S."/>
            <person name="Calhoun S."/>
            <person name="Riley R."/>
            <person name="Ohm R."/>
            <person name="LaButti K."/>
            <person name="Andreopoulos B."/>
            <person name="Pangilinan J."/>
            <person name="Nolan M."/>
            <person name="Tritt A."/>
            <person name="Clum A."/>
            <person name="Lipzen A."/>
            <person name="Daum C."/>
            <person name="Barry K."/>
            <person name="Grigoriev I.V."/>
            <person name="Vilgalys R."/>
        </authorList>
    </citation>
    <scope>NUCLEOTIDE SEQUENCE</scope>
    <source>
        <strain evidence="1">PMI_201</strain>
    </source>
</reference>
<organism evidence="1 2">
    <name type="scientific">Talaromyces proteolyticus</name>
    <dbReference type="NCBI Taxonomy" id="1131652"/>
    <lineage>
        <taxon>Eukaryota</taxon>
        <taxon>Fungi</taxon>
        <taxon>Dikarya</taxon>
        <taxon>Ascomycota</taxon>
        <taxon>Pezizomycotina</taxon>
        <taxon>Eurotiomycetes</taxon>
        <taxon>Eurotiomycetidae</taxon>
        <taxon>Eurotiales</taxon>
        <taxon>Trichocomaceae</taxon>
        <taxon>Talaromyces</taxon>
        <taxon>Talaromyces sect. Bacilispori</taxon>
    </lineage>
</organism>
<evidence type="ECO:0000313" key="2">
    <source>
        <dbReference type="Proteomes" id="UP001201262"/>
    </source>
</evidence>
<dbReference type="GeneID" id="70246683"/>
<sequence>MRRWIERKVKGDDDIYFVIGYRTITDAHVEARGGVQVVLGGKLVMPVSAGLTAAEK</sequence>
<comment type="caution">
    <text evidence="1">The sequence shown here is derived from an EMBL/GenBank/DDBJ whole genome shotgun (WGS) entry which is preliminary data.</text>
</comment>
<dbReference type="EMBL" id="JAJTJA010000007">
    <property type="protein sequence ID" value="KAH8696503.1"/>
    <property type="molecule type" value="Genomic_DNA"/>
</dbReference>
<dbReference type="Proteomes" id="UP001201262">
    <property type="component" value="Unassembled WGS sequence"/>
</dbReference>
<evidence type="ECO:0000313" key="1">
    <source>
        <dbReference type="EMBL" id="KAH8696503.1"/>
    </source>
</evidence>
<protein>
    <submittedName>
        <fullName evidence="1">Uncharacterized protein</fullName>
    </submittedName>
</protein>
<proteinExistence type="predicted"/>
<dbReference type="RefSeq" id="XP_046071439.1">
    <property type="nucleotide sequence ID" value="XM_046216396.1"/>
</dbReference>
<gene>
    <name evidence="1" type="ORF">BGW36DRAFT_381128</name>
</gene>
<dbReference type="AlphaFoldDB" id="A0AAD4Q039"/>
<accession>A0AAD4Q039</accession>
<name>A0AAD4Q039_9EURO</name>